<evidence type="ECO:0000256" key="6">
    <source>
        <dbReference type="SAM" id="Phobius"/>
    </source>
</evidence>
<feature type="transmembrane region" description="Helical" evidence="6">
    <location>
        <begin position="177"/>
        <end position="197"/>
    </location>
</feature>
<dbReference type="Pfam" id="PF01184">
    <property type="entry name" value="Gpr1_Fun34_YaaH"/>
    <property type="match status" value="1"/>
</dbReference>
<feature type="transmembrane region" description="Helical" evidence="6">
    <location>
        <begin position="26"/>
        <end position="45"/>
    </location>
</feature>
<protein>
    <submittedName>
        <fullName evidence="7">Uncharacterized protein</fullName>
    </submittedName>
</protein>
<dbReference type="GO" id="GO:0015123">
    <property type="term" value="F:acetate transmembrane transporter activity"/>
    <property type="evidence" value="ECO:0007669"/>
    <property type="project" value="TreeGrafter"/>
</dbReference>
<accession>A0A848DPW9</accession>
<dbReference type="InterPro" id="IPR051633">
    <property type="entry name" value="AceTr"/>
</dbReference>
<feature type="transmembrane region" description="Helical" evidence="6">
    <location>
        <begin position="150"/>
        <end position="171"/>
    </location>
</feature>
<comment type="caution">
    <text evidence="7">The sequence shown here is derived from an EMBL/GenBank/DDBJ whole genome shotgun (WGS) entry which is preliminary data.</text>
</comment>
<dbReference type="InterPro" id="IPR000791">
    <property type="entry name" value="Gpr1/Fun34/SatP-like"/>
</dbReference>
<dbReference type="AlphaFoldDB" id="A0A848DPW9"/>
<evidence type="ECO:0000256" key="2">
    <source>
        <dbReference type="ARBA" id="ARBA00005587"/>
    </source>
</evidence>
<keyword evidence="3 6" id="KW-0812">Transmembrane</keyword>
<dbReference type="GO" id="GO:0005886">
    <property type="term" value="C:plasma membrane"/>
    <property type="evidence" value="ECO:0007669"/>
    <property type="project" value="TreeGrafter"/>
</dbReference>
<evidence type="ECO:0000256" key="3">
    <source>
        <dbReference type="ARBA" id="ARBA00022692"/>
    </source>
</evidence>
<name>A0A848DPW9_9PSEU</name>
<feature type="transmembrane region" description="Helical" evidence="6">
    <location>
        <begin position="57"/>
        <end position="77"/>
    </location>
</feature>
<evidence type="ECO:0000256" key="5">
    <source>
        <dbReference type="ARBA" id="ARBA00023136"/>
    </source>
</evidence>
<evidence type="ECO:0000256" key="4">
    <source>
        <dbReference type="ARBA" id="ARBA00022989"/>
    </source>
</evidence>
<evidence type="ECO:0000313" key="8">
    <source>
        <dbReference type="Proteomes" id="UP000586918"/>
    </source>
</evidence>
<evidence type="ECO:0000313" key="7">
    <source>
        <dbReference type="EMBL" id="NMH94364.1"/>
    </source>
</evidence>
<proteinExistence type="inferred from homology"/>
<gene>
    <name evidence="7" type="ORF">HF519_22845</name>
</gene>
<organism evidence="7 8">
    <name type="scientific">Pseudonocardia bannensis</name>
    <dbReference type="NCBI Taxonomy" id="630973"/>
    <lineage>
        <taxon>Bacteria</taxon>
        <taxon>Bacillati</taxon>
        <taxon>Actinomycetota</taxon>
        <taxon>Actinomycetes</taxon>
        <taxon>Pseudonocardiales</taxon>
        <taxon>Pseudonocardiaceae</taxon>
        <taxon>Pseudonocardia</taxon>
    </lineage>
</organism>
<feature type="transmembrane region" description="Helical" evidence="6">
    <location>
        <begin position="84"/>
        <end position="106"/>
    </location>
</feature>
<dbReference type="RefSeq" id="WP_169415050.1">
    <property type="nucleotide sequence ID" value="NZ_JAAXKZ010000107.1"/>
</dbReference>
<comment type="similarity">
    <text evidence="2">Belongs to the acetate uptake transporter (AceTr) (TC 2.A.96) family.</text>
</comment>
<dbReference type="PANTHER" id="PTHR31123:SF4">
    <property type="entry name" value="PROTEIN ALCS"/>
    <property type="match status" value="1"/>
</dbReference>
<sequence length="217" mass="22547">MSVESDVQPGAAPVETAPAVPAGNPALLGLPTFLPGGITLGLWLVGYLDTATLPGGMTAAVTFSAGLFLLVACIWAARIGQSAVAGIFGTFSAFWLSFGFLLMGLLNGWFGLSTDPTLAATQVQNVQAAYLLSWLIVFVALTLATLRLPLAFTAGFVFVSVTFALVLSFVLTGTALFATLAGISTFVFCAIYAYIFFDAMSQELGGKALPMGNPITR</sequence>
<reference evidence="7 8" key="1">
    <citation type="submission" date="2020-04" db="EMBL/GenBank/DDBJ databases">
        <authorList>
            <person name="Klaysubun C."/>
            <person name="Duangmal K."/>
            <person name="Lipun K."/>
        </authorList>
    </citation>
    <scope>NUCLEOTIDE SEQUENCE [LARGE SCALE GENOMIC DNA]</scope>
    <source>
        <strain evidence="7 8">DSM 45300</strain>
    </source>
</reference>
<keyword evidence="5 6" id="KW-0472">Membrane</keyword>
<dbReference type="EMBL" id="JAAXKZ010000107">
    <property type="protein sequence ID" value="NMH94364.1"/>
    <property type="molecule type" value="Genomic_DNA"/>
</dbReference>
<keyword evidence="4 6" id="KW-1133">Transmembrane helix</keyword>
<keyword evidence="8" id="KW-1185">Reference proteome</keyword>
<comment type="subcellular location">
    <subcellularLocation>
        <location evidence="1">Membrane</location>
        <topology evidence="1">Multi-pass membrane protein</topology>
    </subcellularLocation>
</comment>
<dbReference type="Proteomes" id="UP000586918">
    <property type="component" value="Unassembled WGS sequence"/>
</dbReference>
<evidence type="ECO:0000256" key="1">
    <source>
        <dbReference type="ARBA" id="ARBA00004141"/>
    </source>
</evidence>
<dbReference type="PANTHER" id="PTHR31123">
    <property type="entry name" value="ACCUMULATION OF DYADS PROTEIN 2-RELATED"/>
    <property type="match status" value="1"/>
</dbReference>
<feature type="transmembrane region" description="Helical" evidence="6">
    <location>
        <begin position="126"/>
        <end position="143"/>
    </location>
</feature>